<dbReference type="Proteomes" id="UP001459204">
    <property type="component" value="Unassembled WGS sequence"/>
</dbReference>
<dbReference type="RefSeq" id="WP_341724079.1">
    <property type="nucleotide sequence ID" value="NZ_JBBWWT010000001.1"/>
</dbReference>
<protein>
    <submittedName>
        <fullName evidence="2">ATP-binding protein</fullName>
    </submittedName>
</protein>
<keyword evidence="2" id="KW-0067">ATP-binding</keyword>
<evidence type="ECO:0000313" key="3">
    <source>
        <dbReference type="Proteomes" id="UP001459204"/>
    </source>
</evidence>
<dbReference type="InterPro" id="IPR008571">
    <property type="entry name" value="HerA-like"/>
</dbReference>
<dbReference type="InterPro" id="IPR002789">
    <property type="entry name" value="HerA_central"/>
</dbReference>
<name>A0ABU9IW37_9GAMM</name>
<sequence>MSSHELLRDSVLRVGEVSAVEGRKIYVQVDRNKNLSDMFLDGDILTNIAVNSYLEIRKGFLSIIGRVEGERVQSDKSDEWEEQGQAVNTNRRILTVALSGYIDERGVFAGGTRELPLIGNEAYLLTKQKVHLMHNLVQQGAPSVSIATLFGEDIEIEFPIDGLFNSHIAIFGNTGSGKTNTLAALYQGLIRALKQRNSERFEERTRFVLIDFNGEYRGEECLTPDKKVYNLSTRVANGDRIPVEMDALLDIEVLSILVDATEKTQKPFLRRTLRFFRQVSEANNPEAYFRGVLQSKVRDTLQLADKVRATLLIDYFEQILPDADADGNLVDLAGDLDWYNLGNEFRLRDGTAYLRTNPNRIPDTILYRQVDRFAFGASMLGNLISALYLQLIADVITNRAQNEHIAPLINRLKAKKDEIEKLFSFGGQQSFWQKNVVVVNLHDVNIEMKKTIPLLLVKKLYDEQKSEGGDRTLSLIIDEAHNILSKQSSREAETWKDYRLETFEEVIKEGRKFGVFVTLASQRPSDISPTIASQAHNYFIHRLINQADLKMISSAVSYVDRVTEESIPTLPTGTCVFSGVVTQVPLKIHVRELDELSRPSSATKKFSDVVPPVENC</sequence>
<dbReference type="Gene3D" id="3.40.50.300">
    <property type="entry name" value="P-loop containing nucleotide triphosphate hydrolases"/>
    <property type="match status" value="2"/>
</dbReference>
<dbReference type="SMART" id="SM00382">
    <property type="entry name" value="AAA"/>
    <property type="match status" value="1"/>
</dbReference>
<dbReference type="InterPro" id="IPR003593">
    <property type="entry name" value="AAA+_ATPase"/>
</dbReference>
<dbReference type="PANTHER" id="PTHR42957:SF1">
    <property type="entry name" value="HELICASE MJ1565-RELATED"/>
    <property type="match status" value="1"/>
</dbReference>
<accession>A0ABU9IW37</accession>
<gene>
    <name evidence="2" type="ORF">AAD027_00635</name>
</gene>
<dbReference type="InterPro" id="IPR027417">
    <property type="entry name" value="P-loop_NTPase"/>
</dbReference>
<proteinExistence type="predicted"/>
<keyword evidence="2" id="KW-0547">Nucleotide-binding</keyword>
<organism evidence="2 3">
    <name type="scientific">Pseudoxanthomonas putridarboris</name>
    <dbReference type="NCBI Taxonomy" id="752605"/>
    <lineage>
        <taxon>Bacteria</taxon>
        <taxon>Pseudomonadati</taxon>
        <taxon>Pseudomonadota</taxon>
        <taxon>Gammaproteobacteria</taxon>
        <taxon>Lysobacterales</taxon>
        <taxon>Lysobacteraceae</taxon>
        <taxon>Pseudoxanthomonas</taxon>
    </lineage>
</organism>
<feature type="domain" description="AAA+ ATPase" evidence="1">
    <location>
        <begin position="164"/>
        <end position="410"/>
    </location>
</feature>
<dbReference type="PANTHER" id="PTHR42957">
    <property type="entry name" value="HELICASE MJ1565-RELATED"/>
    <property type="match status" value="1"/>
</dbReference>
<keyword evidence="3" id="KW-1185">Reference proteome</keyword>
<dbReference type="SUPFAM" id="SSF52540">
    <property type="entry name" value="P-loop containing nucleoside triphosphate hydrolases"/>
    <property type="match status" value="1"/>
</dbReference>
<evidence type="ECO:0000259" key="1">
    <source>
        <dbReference type="SMART" id="SM00382"/>
    </source>
</evidence>
<dbReference type="EMBL" id="JBBWWT010000001">
    <property type="protein sequence ID" value="MEL1262879.1"/>
    <property type="molecule type" value="Genomic_DNA"/>
</dbReference>
<dbReference type="Pfam" id="PF01935">
    <property type="entry name" value="DUF87"/>
    <property type="match status" value="1"/>
</dbReference>
<dbReference type="GO" id="GO:0005524">
    <property type="term" value="F:ATP binding"/>
    <property type="evidence" value="ECO:0007669"/>
    <property type="project" value="UniProtKB-KW"/>
</dbReference>
<comment type="caution">
    <text evidence="2">The sequence shown here is derived from an EMBL/GenBank/DDBJ whole genome shotgun (WGS) entry which is preliminary data.</text>
</comment>
<evidence type="ECO:0000313" key="2">
    <source>
        <dbReference type="EMBL" id="MEL1262879.1"/>
    </source>
</evidence>
<reference evidence="2 3" key="1">
    <citation type="submission" date="2024-04" db="EMBL/GenBank/DDBJ databases">
        <title>Draft genome sequence of Pseudoxanthomonas putridarboris WD12.</title>
        <authorList>
            <person name="Oh J."/>
        </authorList>
    </citation>
    <scope>NUCLEOTIDE SEQUENCE [LARGE SCALE GENOMIC DNA]</scope>
    <source>
        <strain evidence="2 3">WD12</strain>
    </source>
</reference>